<proteinExistence type="predicted"/>
<evidence type="ECO:0000256" key="1">
    <source>
        <dbReference type="SAM" id="Phobius"/>
    </source>
</evidence>
<feature type="transmembrane region" description="Helical" evidence="1">
    <location>
        <begin position="20"/>
        <end position="41"/>
    </location>
</feature>
<comment type="caution">
    <text evidence="2">The sequence shown here is derived from an EMBL/GenBank/DDBJ whole genome shotgun (WGS) entry which is preliminary data.</text>
</comment>
<evidence type="ECO:0000313" key="2">
    <source>
        <dbReference type="EMBL" id="CAH0374092.1"/>
    </source>
</evidence>
<keyword evidence="3" id="KW-1185">Reference proteome</keyword>
<evidence type="ECO:0000313" key="3">
    <source>
        <dbReference type="Proteomes" id="UP000789595"/>
    </source>
</evidence>
<organism evidence="2 3">
    <name type="scientific">Pelagomonas calceolata</name>
    <dbReference type="NCBI Taxonomy" id="35677"/>
    <lineage>
        <taxon>Eukaryota</taxon>
        <taxon>Sar</taxon>
        <taxon>Stramenopiles</taxon>
        <taxon>Ochrophyta</taxon>
        <taxon>Pelagophyceae</taxon>
        <taxon>Pelagomonadales</taxon>
        <taxon>Pelagomonadaceae</taxon>
        <taxon>Pelagomonas</taxon>
    </lineage>
</organism>
<reference evidence="2" key="1">
    <citation type="submission" date="2021-11" db="EMBL/GenBank/DDBJ databases">
        <authorList>
            <consortium name="Genoscope - CEA"/>
            <person name="William W."/>
        </authorList>
    </citation>
    <scope>NUCLEOTIDE SEQUENCE</scope>
</reference>
<keyword evidence="1" id="KW-1133">Transmembrane helix</keyword>
<gene>
    <name evidence="2" type="ORF">PECAL_4P13530</name>
</gene>
<dbReference type="AlphaFoldDB" id="A0A8J2WYY8"/>
<name>A0A8J2WYY8_9STRA</name>
<keyword evidence="1" id="KW-0812">Transmembrane</keyword>
<keyword evidence="1" id="KW-0472">Membrane</keyword>
<sequence length="271" mass="28451">MDTQASSSSGSSDVSGGWSTATAIGCLAGVPTAAFLQIGFIKTLRQRNVAVAKSRFGVPGLGYAVVRDCAYWSATQKQVQTPKPSWWEELTMQFGVVAVPLVCDTLSVRVAEKGFKLPSEPAKVFAVACPPVALLGRMTWIPVYNYAYVLAQQRFGDASPIHEGLGLLVGSLAASYVAYPLFVFKTNLLLCHDGGGALDVRRTLNLCREAALKSCNASSFSGLRSAGVITAAAAVMKGANPHAIANIGPDVLCMGAARAAYKLLFGASVKE</sequence>
<dbReference type="Proteomes" id="UP000789595">
    <property type="component" value="Unassembled WGS sequence"/>
</dbReference>
<dbReference type="OrthoDB" id="10436991at2759"/>
<accession>A0A8J2WYY8</accession>
<protein>
    <submittedName>
        <fullName evidence="2">Uncharacterized protein</fullName>
    </submittedName>
</protein>
<dbReference type="EMBL" id="CAKKNE010000004">
    <property type="protein sequence ID" value="CAH0374092.1"/>
    <property type="molecule type" value="Genomic_DNA"/>
</dbReference>